<dbReference type="InterPro" id="IPR042094">
    <property type="entry name" value="T2SS_GspF_sf"/>
</dbReference>
<evidence type="ECO:0000256" key="6">
    <source>
        <dbReference type="ARBA" id="ARBA00023136"/>
    </source>
</evidence>
<keyword evidence="3" id="KW-1003">Cell membrane</keyword>
<sequence length="393" mass="46235">MNRFKISYQENNKIKSVELSKEEFEKNELPKNIISIKKSGKSFLQKRSKIKDKDIKNCLYELSLMLNSDILINEALDILIKKEKKQELKSFLIDLKKSFSSSSNLSKSLKKYKINPLIKSLFEITQKSGNSSSNIEFLSNIISENYEIKKEFLKTMLYPIILTITFFLSLFAIFKFVVPSFESILKNSNAELSIATKVLFLCKDFFENYTLLFLISLILLYTFFLTLYKKELRFKIKIDKLLVRHLFLLSHLYRLKSLYIFFVVFEILLKNRFEFLDSLKQAKILLKNQYLLDRITQIEYLLKNGKSVKFAFESSNLFDDVTLSLINTGEVTNSLPKVVYEIKNIYKKRFDDSLKIFSTLIEPLFFIIIMALVLWIVFAIFVPLWGLNDMLKV</sequence>
<dbReference type="InterPro" id="IPR003004">
    <property type="entry name" value="GspF/PilC"/>
</dbReference>
<evidence type="ECO:0000256" key="4">
    <source>
        <dbReference type="ARBA" id="ARBA00022692"/>
    </source>
</evidence>
<evidence type="ECO:0000259" key="8">
    <source>
        <dbReference type="Pfam" id="PF00482"/>
    </source>
</evidence>
<dbReference type="RefSeq" id="WP_129082296.1">
    <property type="nucleotide sequence ID" value="NZ_CP041070.1"/>
</dbReference>
<evidence type="ECO:0000256" key="1">
    <source>
        <dbReference type="ARBA" id="ARBA00004651"/>
    </source>
</evidence>
<dbReference type="EMBL" id="PDKO01000007">
    <property type="protein sequence ID" value="RXJ62705.1"/>
    <property type="molecule type" value="Genomic_DNA"/>
</dbReference>
<keyword evidence="10" id="KW-1185">Reference proteome</keyword>
<keyword evidence="4 7" id="KW-0812">Transmembrane</keyword>
<dbReference type="Gene3D" id="1.20.81.30">
    <property type="entry name" value="Type II secretion system (T2SS), domain F"/>
    <property type="match status" value="2"/>
</dbReference>
<gene>
    <name evidence="9" type="ORF">CRV06_09570</name>
</gene>
<name>A0A4Q0XZV6_9BACT</name>
<keyword evidence="6 7" id="KW-0472">Membrane</keyword>
<comment type="subcellular location">
    <subcellularLocation>
        <location evidence="1">Cell membrane</location>
        <topology evidence="1">Multi-pass membrane protein</topology>
    </subcellularLocation>
</comment>
<dbReference type="OrthoDB" id="9805682at2"/>
<comment type="caution">
    <text evidence="9">The sequence shown here is derived from an EMBL/GenBank/DDBJ whole genome shotgun (WGS) entry which is preliminary data.</text>
</comment>
<keyword evidence="5 7" id="KW-1133">Transmembrane helix</keyword>
<protein>
    <submittedName>
        <fullName evidence="9">Transformation system protein</fullName>
    </submittedName>
</protein>
<dbReference type="AlphaFoldDB" id="A0A4Q0XZV6"/>
<comment type="similarity">
    <text evidence="2">Belongs to the GSP F family.</text>
</comment>
<dbReference type="PRINTS" id="PR00812">
    <property type="entry name" value="BCTERIALGSPF"/>
</dbReference>
<feature type="transmembrane region" description="Helical" evidence="7">
    <location>
        <begin position="248"/>
        <end position="269"/>
    </location>
</feature>
<dbReference type="GO" id="GO:0005886">
    <property type="term" value="C:plasma membrane"/>
    <property type="evidence" value="ECO:0007669"/>
    <property type="project" value="UniProtKB-SubCell"/>
</dbReference>
<evidence type="ECO:0000256" key="3">
    <source>
        <dbReference type="ARBA" id="ARBA00022475"/>
    </source>
</evidence>
<feature type="transmembrane region" description="Helical" evidence="7">
    <location>
        <begin position="364"/>
        <end position="387"/>
    </location>
</feature>
<feature type="transmembrane region" description="Helical" evidence="7">
    <location>
        <begin position="156"/>
        <end position="178"/>
    </location>
</feature>
<evidence type="ECO:0000256" key="7">
    <source>
        <dbReference type="SAM" id="Phobius"/>
    </source>
</evidence>
<evidence type="ECO:0000256" key="5">
    <source>
        <dbReference type="ARBA" id="ARBA00022989"/>
    </source>
</evidence>
<dbReference type="Proteomes" id="UP000290191">
    <property type="component" value="Unassembled WGS sequence"/>
</dbReference>
<accession>A0A4Q0XZV6</accession>
<dbReference type="PANTHER" id="PTHR30012:SF0">
    <property type="entry name" value="TYPE II SECRETION SYSTEM PROTEIN F-RELATED"/>
    <property type="match status" value="1"/>
</dbReference>
<feature type="domain" description="Type II secretion system protein GspF" evidence="8">
    <location>
        <begin position="267"/>
        <end position="383"/>
    </location>
</feature>
<dbReference type="InterPro" id="IPR018076">
    <property type="entry name" value="T2SS_GspF_dom"/>
</dbReference>
<organism evidence="9 10">
    <name type="scientific">Halarcobacter anaerophilus</name>
    <dbReference type="NCBI Taxonomy" id="877500"/>
    <lineage>
        <taxon>Bacteria</taxon>
        <taxon>Pseudomonadati</taxon>
        <taxon>Campylobacterota</taxon>
        <taxon>Epsilonproteobacteria</taxon>
        <taxon>Campylobacterales</taxon>
        <taxon>Arcobacteraceae</taxon>
        <taxon>Halarcobacter</taxon>
    </lineage>
</organism>
<evidence type="ECO:0000256" key="2">
    <source>
        <dbReference type="ARBA" id="ARBA00005745"/>
    </source>
</evidence>
<feature type="domain" description="Type II secretion system protein GspF" evidence="8">
    <location>
        <begin position="61"/>
        <end position="179"/>
    </location>
</feature>
<reference evidence="9 10" key="1">
    <citation type="submission" date="2017-10" db="EMBL/GenBank/DDBJ databases">
        <title>Genomics of the genus Arcobacter.</title>
        <authorList>
            <person name="Perez-Cataluna A."/>
            <person name="Figueras M.J."/>
        </authorList>
    </citation>
    <scope>NUCLEOTIDE SEQUENCE [LARGE SCALE GENOMIC DNA]</scope>
    <source>
        <strain evidence="9 10">DSM 24636</strain>
    </source>
</reference>
<evidence type="ECO:0000313" key="10">
    <source>
        <dbReference type="Proteomes" id="UP000290191"/>
    </source>
</evidence>
<dbReference type="STRING" id="877500.GCA_000935065_01985"/>
<proteinExistence type="inferred from homology"/>
<dbReference type="Pfam" id="PF00482">
    <property type="entry name" value="T2SSF"/>
    <property type="match status" value="2"/>
</dbReference>
<dbReference type="PANTHER" id="PTHR30012">
    <property type="entry name" value="GENERAL SECRETION PATHWAY PROTEIN"/>
    <property type="match status" value="1"/>
</dbReference>
<evidence type="ECO:0000313" key="9">
    <source>
        <dbReference type="EMBL" id="RXJ62705.1"/>
    </source>
</evidence>
<feature type="transmembrane region" description="Helical" evidence="7">
    <location>
        <begin position="209"/>
        <end position="228"/>
    </location>
</feature>